<comment type="caution">
    <text evidence="3">The sequence shown here is derived from an EMBL/GenBank/DDBJ whole genome shotgun (WGS) entry which is preliminary data.</text>
</comment>
<accession>A0ABN3I6A3</accession>
<feature type="transmembrane region" description="Helical" evidence="2">
    <location>
        <begin position="80"/>
        <end position="102"/>
    </location>
</feature>
<feature type="transmembrane region" description="Helical" evidence="2">
    <location>
        <begin position="50"/>
        <end position="68"/>
    </location>
</feature>
<name>A0ABN3I6A3_9ACTN</name>
<reference evidence="3 4" key="1">
    <citation type="journal article" date="2019" name="Int. J. Syst. Evol. Microbiol.">
        <title>The Global Catalogue of Microorganisms (GCM) 10K type strain sequencing project: providing services to taxonomists for standard genome sequencing and annotation.</title>
        <authorList>
            <consortium name="The Broad Institute Genomics Platform"/>
            <consortium name="The Broad Institute Genome Sequencing Center for Infectious Disease"/>
            <person name="Wu L."/>
            <person name="Ma J."/>
        </authorList>
    </citation>
    <scope>NUCLEOTIDE SEQUENCE [LARGE SCALE GENOMIC DNA]</scope>
    <source>
        <strain evidence="3 4">JCM 4358</strain>
    </source>
</reference>
<feature type="region of interest" description="Disordered" evidence="1">
    <location>
        <begin position="1"/>
        <end position="45"/>
    </location>
</feature>
<dbReference type="Proteomes" id="UP001499986">
    <property type="component" value="Unassembled WGS sequence"/>
</dbReference>
<organism evidence="3 4">
    <name type="scientific">Streptomyces coeruleofuscus</name>
    <dbReference type="NCBI Taxonomy" id="66879"/>
    <lineage>
        <taxon>Bacteria</taxon>
        <taxon>Bacillati</taxon>
        <taxon>Actinomycetota</taxon>
        <taxon>Actinomycetes</taxon>
        <taxon>Kitasatosporales</taxon>
        <taxon>Streptomycetaceae</taxon>
        <taxon>Streptomyces</taxon>
    </lineage>
</organism>
<keyword evidence="2" id="KW-1133">Transmembrane helix</keyword>
<keyword evidence="2" id="KW-0472">Membrane</keyword>
<protein>
    <submittedName>
        <fullName evidence="3">Uncharacterized protein</fullName>
    </submittedName>
</protein>
<gene>
    <name evidence="3" type="ORF">GCM10010255_28880</name>
</gene>
<keyword evidence="4" id="KW-1185">Reference proteome</keyword>
<feature type="compositionally biased region" description="Basic residues" evidence="1">
    <location>
        <begin position="36"/>
        <end position="45"/>
    </location>
</feature>
<evidence type="ECO:0000313" key="4">
    <source>
        <dbReference type="Proteomes" id="UP001499986"/>
    </source>
</evidence>
<evidence type="ECO:0000256" key="1">
    <source>
        <dbReference type="SAM" id="MobiDB-lite"/>
    </source>
</evidence>
<evidence type="ECO:0000313" key="3">
    <source>
        <dbReference type="EMBL" id="GAA2395852.1"/>
    </source>
</evidence>
<dbReference type="EMBL" id="BAAASE010000003">
    <property type="protein sequence ID" value="GAA2395852.1"/>
    <property type="molecule type" value="Genomic_DNA"/>
</dbReference>
<keyword evidence="2" id="KW-0812">Transmembrane</keyword>
<feature type="compositionally biased region" description="Basic and acidic residues" evidence="1">
    <location>
        <begin position="10"/>
        <end position="22"/>
    </location>
</feature>
<proteinExistence type="predicted"/>
<evidence type="ECO:0000256" key="2">
    <source>
        <dbReference type="SAM" id="Phobius"/>
    </source>
</evidence>
<feature type="region of interest" description="Disordered" evidence="1">
    <location>
        <begin position="340"/>
        <end position="386"/>
    </location>
</feature>
<feature type="compositionally biased region" description="Polar residues" evidence="1">
    <location>
        <begin position="352"/>
        <end position="362"/>
    </location>
</feature>
<sequence>MRSGVLAVRSDQEKRERQEKREKRERKKRERQEKRALKKRARKRRDRKKTIVRSILWAFTVVGLALIVGMHVNHTVEERWYASLLGSIGEAMFIAGALGLTVDGLLKAQLVREIAAKALRNSWGVNAPQDYIEKLSESLGKYKGVTLVTELRVNLEWHDDRHTIIKTTYETRSVKQNISDYEWKPSLPWLPPSIEGGPTSALQGLEFTIRNPPQGLRAPVEFHKRWRAGDLADFIREIDGGVGLGDDFKERHWIPHIVPSGTCEARCEAVGYRNVDDIIPLWSNAPALSWILEIEGSALGDLEIRAAIGTEDLQLTDSIPMRGEHGFTHAGATMRVTWNRKQAGAPEEADSGQATHAETASPQGRPVPDTITRRTNAARGADTPRT</sequence>